<comment type="caution">
    <text evidence="4">The sequence shown here is derived from an EMBL/GenBank/DDBJ whole genome shotgun (WGS) entry which is preliminary data.</text>
</comment>
<feature type="domain" description="NAD-dependent epimerase/dehydratase" evidence="3">
    <location>
        <begin position="3"/>
        <end position="189"/>
    </location>
</feature>
<organism evidence="4 5">
    <name type="scientific">Diatrype stigma</name>
    <dbReference type="NCBI Taxonomy" id="117547"/>
    <lineage>
        <taxon>Eukaryota</taxon>
        <taxon>Fungi</taxon>
        <taxon>Dikarya</taxon>
        <taxon>Ascomycota</taxon>
        <taxon>Pezizomycotina</taxon>
        <taxon>Sordariomycetes</taxon>
        <taxon>Xylariomycetidae</taxon>
        <taxon>Xylariales</taxon>
        <taxon>Diatrypaceae</taxon>
        <taxon>Diatrype</taxon>
    </lineage>
</organism>
<dbReference type="GO" id="GO:0016616">
    <property type="term" value="F:oxidoreductase activity, acting on the CH-OH group of donors, NAD or NADP as acceptor"/>
    <property type="evidence" value="ECO:0007669"/>
    <property type="project" value="TreeGrafter"/>
</dbReference>
<accession>A0AAN9UX86</accession>
<dbReference type="Proteomes" id="UP001320420">
    <property type="component" value="Unassembled WGS sequence"/>
</dbReference>
<evidence type="ECO:0000256" key="2">
    <source>
        <dbReference type="ARBA" id="ARBA00023445"/>
    </source>
</evidence>
<name>A0AAN9UX86_9PEZI</name>
<dbReference type="Gene3D" id="3.40.50.720">
    <property type="entry name" value="NAD(P)-binding Rossmann-like Domain"/>
    <property type="match status" value="1"/>
</dbReference>
<dbReference type="InterPro" id="IPR001509">
    <property type="entry name" value="Epimerase_deHydtase"/>
</dbReference>
<dbReference type="SUPFAM" id="SSF51735">
    <property type="entry name" value="NAD(P)-binding Rossmann-fold domains"/>
    <property type="match status" value="1"/>
</dbReference>
<keyword evidence="5" id="KW-1185">Reference proteome</keyword>
<evidence type="ECO:0000313" key="4">
    <source>
        <dbReference type="EMBL" id="KAK7755516.1"/>
    </source>
</evidence>
<evidence type="ECO:0000259" key="3">
    <source>
        <dbReference type="Pfam" id="PF01370"/>
    </source>
</evidence>
<dbReference type="PANTHER" id="PTHR10366:SF564">
    <property type="entry name" value="STEROL-4-ALPHA-CARBOXYLATE 3-DEHYDROGENASE, DECARBOXYLATING"/>
    <property type="match status" value="1"/>
</dbReference>
<sequence length="270" mass="29319">MGCSAVLHLASPAGTPVFSTDPLEVVGMALGGTTSILNSALKAGAQLRSVVLMSSAVTISNAAANPYSEKDWNTEAEATFDKLGKQADSLTAYTAGKTAAERAFWKFKEQQKPAFAMTAIQGSWFIGPPLVPWKTKDDIMLSVTGIWSVMIGEDPSIPMEIWEDTIDVRDVARVIVWSALNPEKANGERFLCSSATGCRQAIADILTKHMPEHLIQRGVPGRGYEPGYIAGKNVPQFHAVKAVRATGKDWIPYERSVLDSARFLQRYIDS</sequence>
<dbReference type="AlphaFoldDB" id="A0AAN9UX86"/>
<dbReference type="InterPro" id="IPR050425">
    <property type="entry name" value="NAD(P)_dehydrat-like"/>
</dbReference>
<gene>
    <name evidence="4" type="ORF">SLS62_002448</name>
</gene>
<evidence type="ECO:0000256" key="1">
    <source>
        <dbReference type="ARBA" id="ARBA00023002"/>
    </source>
</evidence>
<dbReference type="PANTHER" id="PTHR10366">
    <property type="entry name" value="NAD DEPENDENT EPIMERASE/DEHYDRATASE"/>
    <property type="match status" value="1"/>
</dbReference>
<proteinExistence type="inferred from homology"/>
<dbReference type="InterPro" id="IPR036291">
    <property type="entry name" value="NAD(P)-bd_dom_sf"/>
</dbReference>
<evidence type="ECO:0000313" key="5">
    <source>
        <dbReference type="Proteomes" id="UP001320420"/>
    </source>
</evidence>
<protein>
    <recommendedName>
        <fullName evidence="3">NAD-dependent epimerase/dehydratase domain-containing protein</fullName>
    </recommendedName>
</protein>
<keyword evidence="1" id="KW-0560">Oxidoreductase</keyword>
<reference evidence="4 5" key="1">
    <citation type="submission" date="2024-02" db="EMBL/GenBank/DDBJ databases">
        <title>De novo assembly and annotation of 12 fungi associated with fruit tree decline syndrome in Ontario, Canada.</title>
        <authorList>
            <person name="Sulman M."/>
            <person name="Ellouze W."/>
            <person name="Ilyukhin E."/>
        </authorList>
    </citation>
    <scope>NUCLEOTIDE SEQUENCE [LARGE SCALE GENOMIC DNA]</scope>
    <source>
        <strain evidence="4 5">M11/M66-122</strain>
    </source>
</reference>
<comment type="similarity">
    <text evidence="2">Belongs to the NAD(P)-dependent epimerase/dehydratase family. Dihydroflavonol-4-reductase subfamily.</text>
</comment>
<dbReference type="Pfam" id="PF01370">
    <property type="entry name" value="Epimerase"/>
    <property type="match status" value="1"/>
</dbReference>
<dbReference type="EMBL" id="JAKJXP020000012">
    <property type="protein sequence ID" value="KAK7755516.1"/>
    <property type="molecule type" value="Genomic_DNA"/>
</dbReference>